<keyword evidence="6 12" id="KW-0645">Protease</keyword>
<dbReference type="EC" id="3.4.21.107" evidence="4"/>
<dbReference type="InterPro" id="IPR001940">
    <property type="entry name" value="Peptidase_S1C"/>
</dbReference>
<dbReference type="Pfam" id="PF13365">
    <property type="entry name" value="Trypsin_2"/>
    <property type="match status" value="1"/>
</dbReference>
<evidence type="ECO:0000259" key="11">
    <source>
        <dbReference type="PROSITE" id="PS50106"/>
    </source>
</evidence>
<dbReference type="InterPro" id="IPR001478">
    <property type="entry name" value="PDZ"/>
</dbReference>
<dbReference type="GO" id="GO:0042597">
    <property type="term" value="C:periplasmic space"/>
    <property type="evidence" value="ECO:0007669"/>
    <property type="project" value="UniProtKB-SubCell"/>
</dbReference>
<comment type="subcellular location">
    <subcellularLocation>
        <location evidence="2">Periplasm</location>
    </subcellularLocation>
</comment>
<keyword evidence="8" id="KW-0378">Hydrolase</keyword>
<comment type="catalytic activity">
    <reaction evidence="1">
        <text>Acts on substrates that are at least partially unfolded. The cleavage site P1 residue is normally between a pair of hydrophobic residues, such as Val-|-Val.</text>
        <dbReference type="EC" id="3.4.21.107"/>
    </reaction>
</comment>
<comment type="similarity">
    <text evidence="3">Belongs to the peptidase S1C family.</text>
</comment>
<dbReference type="PRINTS" id="PR00834">
    <property type="entry name" value="PROTEASES2C"/>
</dbReference>
<evidence type="ECO:0000256" key="1">
    <source>
        <dbReference type="ARBA" id="ARBA00001772"/>
    </source>
</evidence>
<dbReference type="InterPro" id="IPR009003">
    <property type="entry name" value="Peptidase_S1_PA"/>
</dbReference>
<dbReference type="PROSITE" id="PS50106">
    <property type="entry name" value="PDZ"/>
    <property type="match status" value="1"/>
</dbReference>
<evidence type="ECO:0000256" key="10">
    <source>
        <dbReference type="ARBA" id="ARBA00032850"/>
    </source>
</evidence>
<dbReference type="Gene3D" id="2.30.42.10">
    <property type="match status" value="2"/>
</dbReference>
<dbReference type="SUPFAM" id="SSF50494">
    <property type="entry name" value="Trypsin-like serine proteases"/>
    <property type="match status" value="1"/>
</dbReference>
<accession>A0A3B0THA6</accession>
<dbReference type="Pfam" id="PF13180">
    <property type="entry name" value="PDZ_2"/>
    <property type="match status" value="1"/>
</dbReference>
<evidence type="ECO:0000256" key="7">
    <source>
        <dbReference type="ARBA" id="ARBA00022764"/>
    </source>
</evidence>
<reference evidence="12" key="1">
    <citation type="submission" date="2018-06" db="EMBL/GenBank/DDBJ databases">
        <authorList>
            <person name="Zhirakovskaya E."/>
        </authorList>
    </citation>
    <scope>NUCLEOTIDE SEQUENCE</scope>
</reference>
<feature type="domain" description="PDZ" evidence="11">
    <location>
        <begin position="267"/>
        <end position="357"/>
    </location>
</feature>
<evidence type="ECO:0000313" key="12">
    <source>
        <dbReference type="EMBL" id="VAW18035.1"/>
    </source>
</evidence>
<dbReference type="SMART" id="SM00228">
    <property type="entry name" value="PDZ"/>
    <property type="match status" value="2"/>
</dbReference>
<dbReference type="EMBL" id="UOEO01000081">
    <property type="protein sequence ID" value="VAW18035.1"/>
    <property type="molecule type" value="Genomic_DNA"/>
</dbReference>
<dbReference type="PANTHER" id="PTHR22939">
    <property type="entry name" value="SERINE PROTEASE FAMILY S1C HTRA-RELATED"/>
    <property type="match status" value="1"/>
</dbReference>
<dbReference type="PANTHER" id="PTHR22939:SF130">
    <property type="entry name" value="PERIPLASMIC SERINE ENDOPROTEASE DEGP-LIKE-RELATED"/>
    <property type="match status" value="1"/>
</dbReference>
<evidence type="ECO:0000256" key="4">
    <source>
        <dbReference type="ARBA" id="ARBA00013035"/>
    </source>
</evidence>
<organism evidence="12">
    <name type="scientific">hydrothermal vent metagenome</name>
    <dbReference type="NCBI Taxonomy" id="652676"/>
    <lineage>
        <taxon>unclassified sequences</taxon>
        <taxon>metagenomes</taxon>
        <taxon>ecological metagenomes</taxon>
    </lineage>
</organism>
<dbReference type="AlphaFoldDB" id="A0A3B0THA6"/>
<keyword evidence="7" id="KW-0574">Periplasm</keyword>
<dbReference type="SUPFAM" id="SSF50156">
    <property type="entry name" value="PDZ domain-like"/>
    <property type="match status" value="2"/>
</dbReference>
<keyword evidence="9" id="KW-0346">Stress response</keyword>
<dbReference type="GO" id="GO:0006508">
    <property type="term" value="P:proteolysis"/>
    <property type="evidence" value="ECO:0007669"/>
    <property type="project" value="UniProtKB-KW"/>
</dbReference>
<evidence type="ECO:0000256" key="6">
    <source>
        <dbReference type="ARBA" id="ARBA00022670"/>
    </source>
</evidence>
<dbReference type="Gene3D" id="2.40.10.120">
    <property type="match status" value="1"/>
</dbReference>
<name>A0A3B0THA6_9ZZZZ</name>
<proteinExistence type="inferred from homology"/>
<protein>
    <recommendedName>
        <fullName evidence="5">Probable periplasmic serine endoprotease DegP-like</fullName>
        <ecNumber evidence="4">3.4.21.107</ecNumber>
    </recommendedName>
    <alternativeName>
        <fullName evidence="10">Protease Do</fullName>
    </alternativeName>
</protein>
<evidence type="ECO:0000256" key="3">
    <source>
        <dbReference type="ARBA" id="ARBA00010541"/>
    </source>
</evidence>
<gene>
    <name evidence="12" type="ORF">MNBD_ALPHA12-350</name>
</gene>
<evidence type="ECO:0000256" key="9">
    <source>
        <dbReference type="ARBA" id="ARBA00023016"/>
    </source>
</evidence>
<dbReference type="InterPro" id="IPR036034">
    <property type="entry name" value="PDZ_sf"/>
</dbReference>
<evidence type="ECO:0000256" key="5">
    <source>
        <dbReference type="ARBA" id="ARBA00013958"/>
    </source>
</evidence>
<evidence type="ECO:0000256" key="8">
    <source>
        <dbReference type="ARBA" id="ARBA00022801"/>
    </source>
</evidence>
<sequence>MQRMVLRRVILIGVLVWMTLAAPLAPLAPLAALAQQGPASVAALAARLSGAVVNISTSRMVAGGAGVPFPDAPDGSPLKDLLQEINPNFGDGERLMREASSLGSGFFISADGLIVTNNHVVAEADEILIYSAAGERYSAKIIGADEKTDLAVLKITVQKPVEFVEFGNSDMAQVGDWVMAIGNPFGLGGSVSLGIVSARNRNINSGPYDDFIQTDAAINQGNSGGPLFDMNGKVIGVATAIISRGGSSRGIGFALPGNLVKSVTDQLVAYGQTRRGWLGVGIQALSEDIALSLGLTKTSGALVVEVTKGGPSDGALRERDLIVGFNGAKIENMRDLPKIVARTPVGQSVMVKIIRDGKTIELAIRLGRLEDGERLIAAARNQQLNKQDLQDKSPGQEIVGDGVRLSSEIRDMIGLDVMPLSAQLRSRLGFGARARGLLITGVANPSDAASKGVAAGLVIKEVNQKPVLSVGDLEKIVNMAFEAGRPIILLKLVDPSGGTRLVAVRLG</sequence>
<dbReference type="GO" id="GO:0004252">
    <property type="term" value="F:serine-type endopeptidase activity"/>
    <property type="evidence" value="ECO:0007669"/>
    <property type="project" value="InterPro"/>
</dbReference>
<evidence type="ECO:0000256" key="2">
    <source>
        <dbReference type="ARBA" id="ARBA00004418"/>
    </source>
</evidence>